<sequence length="346" mass="37988">MGRKLRSLVGALKDTASLSKAAATAAALSPSSTAQLAVLRATTHHPADEPPHPRHIQALLSFGHGSRLSAASAAGALASRLRSTGDPAVAFKCLLALHHLLARGAFILRDQLPPALLRHPASGRNPLVLAAFRHGSSSAASWALASWVRWYARLLELLLSASVLLVSFPTAHRSFAKPDDNDRERVTSLLNQDLISELDALVGIVEEMAGVPEMVAVEGSRLVAEAVRLVEADRVAAEHEIEIRVREMEERLGSLRFADSVELVCLLRRLENCRYRPWDRKPTVGDWFWAVVLDLMSRAEKVVLRKEEEERRVKREKASASARASDRIPVGANRAVRFGSTRWADR</sequence>
<dbReference type="STRING" id="52838.A0A4S8JVJ6"/>
<dbReference type="GO" id="GO:0005794">
    <property type="term" value="C:Golgi apparatus"/>
    <property type="evidence" value="ECO:0007669"/>
    <property type="project" value="UniProtKB-SubCell"/>
</dbReference>
<evidence type="ECO:0000256" key="3">
    <source>
        <dbReference type="ARBA" id="ARBA00023034"/>
    </source>
</evidence>
<evidence type="ECO:0000256" key="2">
    <source>
        <dbReference type="ARBA" id="ARBA00004555"/>
    </source>
</evidence>
<dbReference type="GO" id="GO:0005905">
    <property type="term" value="C:clathrin-coated pit"/>
    <property type="evidence" value="ECO:0007669"/>
    <property type="project" value="TreeGrafter"/>
</dbReference>
<evidence type="ECO:0000256" key="4">
    <source>
        <dbReference type="ARBA" id="ARBA00023329"/>
    </source>
</evidence>
<dbReference type="Pfam" id="PF07651">
    <property type="entry name" value="ANTH"/>
    <property type="match status" value="1"/>
</dbReference>
<dbReference type="InterPro" id="IPR045192">
    <property type="entry name" value="AP180-like"/>
</dbReference>
<dbReference type="AlphaFoldDB" id="A0A4S8JVJ6"/>
<dbReference type="GO" id="GO:0030136">
    <property type="term" value="C:clathrin-coated vesicle"/>
    <property type="evidence" value="ECO:0007669"/>
    <property type="project" value="UniProtKB-SubCell"/>
</dbReference>
<dbReference type="InterPro" id="IPR013809">
    <property type="entry name" value="ENTH"/>
</dbReference>
<dbReference type="Gene3D" id="1.25.40.90">
    <property type="match status" value="1"/>
</dbReference>
<protein>
    <recommendedName>
        <fullName evidence="5">ENTH domain-containing protein</fullName>
    </recommendedName>
</protein>
<organism evidence="6 7">
    <name type="scientific">Musa balbisiana</name>
    <name type="common">Banana</name>
    <dbReference type="NCBI Taxonomy" id="52838"/>
    <lineage>
        <taxon>Eukaryota</taxon>
        <taxon>Viridiplantae</taxon>
        <taxon>Streptophyta</taxon>
        <taxon>Embryophyta</taxon>
        <taxon>Tracheophyta</taxon>
        <taxon>Spermatophyta</taxon>
        <taxon>Magnoliopsida</taxon>
        <taxon>Liliopsida</taxon>
        <taxon>Zingiberales</taxon>
        <taxon>Musaceae</taxon>
        <taxon>Musa</taxon>
    </lineage>
</organism>
<feature type="domain" description="ENTH" evidence="5">
    <location>
        <begin position="26"/>
        <end position="169"/>
    </location>
</feature>
<evidence type="ECO:0000256" key="1">
    <source>
        <dbReference type="ARBA" id="ARBA00004132"/>
    </source>
</evidence>
<comment type="subcellular location">
    <subcellularLocation>
        <location evidence="1">Cytoplasmic vesicle</location>
        <location evidence="1">Clathrin-coated vesicle</location>
    </subcellularLocation>
    <subcellularLocation>
        <location evidence="2">Golgi apparatus</location>
    </subcellularLocation>
</comment>
<dbReference type="InterPro" id="IPR011417">
    <property type="entry name" value="ANTH_dom"/>
</dbReference>
<proteinExistence type="predicted"/>
<dbReference type="GO" id="GO:0005546">
    <property type="term" value="F:phosphatidylinositol-4,5-bisphosphate binding"/>
    <property type="evidence" value="ECO:0007669"/>
    <property type="project" value="TreeGrafter"/>
</dbReference>
<keyword evidence="4" id="KW-0968">Cytoplasmic vesicle</keyword>
<gene>
    <name evidence="6" type="ORF">C4D60_Mb05t12240</name>
</gene>
<reference evidence="6 7" key="1">
    <citation type="journal article" date="2019" name="Nat. Plants">
        <title>Genome sequencing of Musa balbisiana reveals subgenome evolution and function divergence in polyploid bananas.</title>
        <authorList>
            <person name="Yao X."/>
        </authorList>
    </citation>
    <scope>NUCLEOTIDE SEQUENCE [LARGE SCALE GENOMIC DNA]</scope>
    <source>
        <strain evidence="7">cv. DH-PKW</strain>
        <tissue evidence="6">Leaves</tissue>
    </source>
</reference>
<dbReference type="GO" id="GO:0000149">
    <property type="term" value="F:SNARE binding"/>
    <property type="evidence" value="ECO:0007669"/>
    <property type="project" value="TreeGrafter"/>
</dbReference>
<dbReference type="EMBL" id="PYDT01000003">
    <property type="protein sequence ID" value="THU66258.1"/>
    <property type="molecule type" value="Genomic_DNA"/>
</dbReference>
<dbReference type="GO" id="GO:0048268">
    <property type="term" value="P:clathrin coat assembly"/>
    <property type="evidence" value="ECO:0007669"/>
    <property type="project" value="InterPro"/>
</dbReference>
<dbReference type="SUPFAM" id="SSF48464">
    <property type="entry name" value="ENTH/VHS domain"/>
    <property type="match status" value="1"/>
</dbReference>
<dbReference type="GO" id="GO:0005545">
    <property type="term" value="F:1-phosphatidylinositol binding"/>
    <property type="evidence" value="ECO:0007669"/>
    <property type="project" value="TreeGrafter"/>
</dbReference>
<comment type="caution">
    <text evidence="6">The sequence shown here is derived from an EMBL/GenBank/DDBJ whole genome shotgun (WGS) entry which is preliminary data.</text>
</comment>
<dbReference type="GO" id="GO:0072583">
    <property type="term" value="P:clathrin-dependent endocytosis"/>
    <property type="evidence" value="ECO:0007669"/>
    <property type="project" value="InterPro"/>
</dbReference>
<dbReference type="PROSITE" id="PS50942">
    <property type="entry name" value="ENTH"/>
    <property type="match status" value="1"/>
</dbReference>
<dbReference type="Proteomes" id="UP000317650">
    <property type="component" value="Chromosome 5"/>
</dbReference>
<dbReference type="GO" id="GO:0006900">
    <property type="term" value="P:vesicle budding from membrane"/>
    <property type="evidence" value="ECO:0007669"/>
    <property type="project" value="TreeGrafter"/>
</dbReference>
<dbReference type="GO" id="GO:0032050">
    <property type="term" value="F:clathrin heavy chain binding"/>
    <property type="evidence" value="ECO:0007669"/>
    <property type="project" value="TreeGrafter"/>
</dbReference>
<evidence type="ECO:0000313" key="6">
    <source>
        <dbReference type="EMBL" id="THU66258.1"/>
    </source>
</evidence>
<evidence type="ECO:0000259" key="5">
    <source>
        <dbReference type="PROSITE" id="PS50942"/>
    </source>
</evidence>
<dbReference type="InterPro" id="IPR008942">
    <property type="entry name" value="ENTH_VHS"/>
</dbReference>
<dbReference type="PANTHER" id="PTHR22951">
    <property type="entry name" value="CLATHRIN ASSEMBLY PROTEIN"/>
    <property type="match status" value="1"/>
</dbReference>
<accession>A0A4S8JVJ6</accession>
<keyword evidence="7" id="KW-1185">Reference proteome</keyword>
<dbReference type="PANTHER" id="PTHR22951:SF76">
    <property type="entry name" value="OS09G0468150 PROTEIN"/>
    <property type="match status" value="1"/>
</dbReference>
<dbReference type="SMART" id="SM00273">
    <property type="entry name" value="ENTH"/>
    <property type="match status" value="1"/>
</dbReference>
<evidence type="ECO:0000313" key="7">
    <source>
        <dbReference type="Proteomes" id="UP000317650"/>
    </source>
</evidence>
<name>A0A4S8JVJ6_MUSBA</name>
<keyword evidence="3" id="KW-0333">Golgi apparatus</keyword>